<evidence type="ECO:0000256" key="1">
    <source>
        <dbReference type="SAM" id="MobiDB-lite"/>
    </source>
</evidence>
<evidence type="ECO:0000313" key="3">
    <source>
        <dbReference type="Proteomes" id="UP001150538"/>
    </source>
</evidence>
<accession>A0A9W8DLC8</accession>
<keyword evidence="3" id="KW-1185">Reference proteome</keyword>
<proteinExistence type="predicted"/>
<dbReference type="Proteomes" id="UP001150538">
    <property type="component" value="Unassembled WGS sequence"/>
</dbReference>
<evidence type="ECO:0000313" key="2">
    <source>
        <dbReference type="EMBL" id="KAJ1913210.1"/>
    </source>
</evidence>
<name>A0A9W8DLC8_9FUNG</name>
<organism evidence="2 3">
    <name type="scientific">Mycoemilia scoparia</name>
    <dbReference type="NCBI Taxonomy" id="417184"/>
    <lineage>
        <taxon>Eukaryota</taxon>
        <taxon>Fungi</taxon>
        <taxon>Fungi incertae sedis</taxon>
        <taxon>Zoopagomycota</taxon>
        <taxon>Kickxellomycotina</taxon>
        <taxon>Kickxellomycetes</taxon>
        <taxon>Kickxellales</taxon>
        <taxon>Kickxellaceae</taxon>
        <taxon>Mycoemilia</taxon>
    </lineage>
</organism>
<feature type="region of interest" description="Disordered" evidence="1">
    <location>
        <begin position="72"/>
        <end position="93"/>
    </location>
</feature>
<comment type="caution">
    <text evidence="2">The sequence shown here is derived from an EMBL/GenBank/DDBJ whole genome shotgun (WGS) entry which is preliminary data.</text>
</comment>
<protein>
    <submittedName>
        <fullName evidence="2">Uncharacterized protein</fullName>
    </submittedName>
</protein>
<dbReference type="AlphaFoldDB" id="A0A9W8DLC8"/>
<feature type="compositionally biased region" description="Polar residues" evidence="1">
    <location>
        <begin position="75"/>
        <end position="93"/>
    </location>
</feature>
<dbReference type="EMBL" id="JANBPU010000279">
    <property type="protein sequence ID" value="KAJ1913210.1"/>
    <property type="molecule type" value="Genomic_DNA"/>
</dbReference>
<gene>
    <name evidence="2" type="ORF">H4219_005309</name>
</gene>
<sequence length="93" mass="9962">MASSLDNLIFFDDYENSYNGREVLSNVTSELNSSDASSITVGYSCQATTSNAIAAVEELIKSRQSITVSYVKGSDGSSKSISYTFSHGLSDQL</sequence>
<reference evidence="2" key="1">
    <citation type="submission" date="2022-07" db="EMBL/GenBank/DDBJ databases">
        <title>Phylogenomic reconstructions and comparative analyses of Kickxellomycotina fungi.</title>
        <authorList>
            <person name="Reynolds N.K."/>
            <person name="Stajich J.E."/>
            <person name="Barry K."/>
            <person name="Grigoriev I.V."/>
            <person name="Crous P."/>
            <person name="Smith M.E."/>
        </authorList>
    </citation>
    <scope>NUCLEOTIDE SEQUENCE</scope>
    <source>
        <strain evidence="2">NBRC 100468</strain>
    </source>
</reference>